<name>A0A4P8HLS8_9BURK</name>
<evidence type="ECO:0000313" key="5">
    <source>
        <dbReference type="Proteomes" id="UP000298763"/>
    </source>
</evidence>
<dbReference type="InterPro" id="IPR020845">
    <property type="entry name" value="AMP-binding_CS"/>
</dbReference>
<dbReference type="InterPro" id="IPR050237">
    <property type="entry name" value="ATP-dep_AMP-bd_enzyme"/>
</dbReference>
<dbReference type="GO" id="GO:0016877">
    <property type="term" value="F:ligase activity, forming carbon-sulfur bonds"/>
    <property type="evidence" value="ECO:0007669"/>
    <property type="project" value="UniProtKB-ARBA"/>
</dbReference>
<dbReference type="EMBL" id="CP040017">
    <property type="protein sequence ID" value="QCP10673.1"/>
    <property type="molecule type" value="Genomic_DNA"/>
</dbReference>
<dbReference type="InterPro" id="IPR045851">
    <property type="entry name" value="AMP-bd_C_sf"/>
</dbReference>
<dbReference type="InterPro" id="IPR025110">
    <property type="entry name" value="AMP-bd_C"/>
</dbReference>
<dbReference type="PANTHER" id="PTHR43767">
    <property type="entry name" value="LONG-CHAIN-FATTY-ACID--COA LIGASE"/>
    <property type="match status" value="1"/>
</dbReference>
<keyword evidence="3" id="KW-0436">Ligase</keyword>
<dbReference type="InterPro" id="IPR000873">
    <property type="entry name" value="AMP-dep_synth/lig_dom"/>
</dbReference>
<feature type="domain" description="AMP-binding enzyme C-terminal" evidence="2">
    <location>
        <begin position="419"/>
        <end position="497"/>
    </location>
</feature>
<dbReference type="OrthoDB" id="9766486at2"/>
<gene>
    <name evidence="4" type="ORF">FCL38_09695</name>
    <name evidence="3" type="ORF">FHS02_002337</name>
</gene>
<accession>A0A4P8HLS8</accession>
<dbReference type="Gene3D" id="3.30.300.30">
    <property type="match status" value="1"/>
</dbReference>
<dbReference type="RefSeq" id="WP_137313552.1">
    <property type="nucleotide sequence ID" value="NZ_CP040017.1"/>
</dbReference>
<dbReference type="EMBL" id="JACHXS010000003">
    <property type="protein sequence ID" value="MBB3221530.1"/>
    <property type="molecule type" value="Genomic_DNA"/>
</dbReference>
<sequence length="521" mass="53776">MTAALPFTLLPGTLPDRLPGLLAERALRHPQAPALRENGRDIGYGELWQTVRETAAQLAALGVRPGDRVAVVGENALAQVCLVFAAGLCDAWIVCVNARLAPREVDGILDHCSARVAFYTDDVSPEAAAHGARHGAAHVAGPALVGNWLAGPLNHAARPEPVYADGARQCAALLYTSGTTGRPKGVMLSHRSLLYVAAVSATLRRLVPGDRACGVLPLSHVYGLASVLLGTLHAGACLHLVPRFTPAGLLGMLRNDGITILQGVPALYARLLDAAGGPVASTLRFIYAGGSPLTPALKARVEAAFGLPLHNGYGMTETAPTICQTNLDAPRADTSVGQPIPGVDTRIAGGAGEGELWVRGPNVMLGYYRDAAQTAAVLAPDGWLSTGDVARRAADGALFIVGRTRELIVRSGFNVYPLEVETLLNAHPRVAQAAVVGRAAPGGNGDEEVIAFVEPRGAADGALPDALAGWLAGQLAPYKVPARVVVLEALPAGATGKVLKAALRDIAAALDDGPVSRAPAS</sequence>
<evidence type="ECO:0000259" key="1">
    <source>
        <dbReference type="Pfam" id="PF00501"/>
    </source>
</evidence>
<dbReference type="PANTHER" id="PTHR43767:SF12">
    <property type="entry name" value="AMP-DEPENDENT SYNTHETASE AND LIGASE"/>
    <property type="match status" value="1"/>
</dbReference>
<proteinExistence type="predicted"/>
<organism evidence="3 6">
    <name type="scientific">Pseudoduganella umbonata</name>
    <dbReference type="NCBI Taxonomy" id="864828"/>
    <lineage>
        <taxon>Bacteria</taxon>
        <taxon>Pseudomonadati</taxon>
        <taxon>Pseudomonadota</taxon>
        <taxon>Betaproteobacteria</taxon>
        <taxon>Burkholderiales</taxon>
        <taxon>Oxalobacteraceae</taxon>
        <taxon>Telluria group</taxon>
        <taxon>Pseudoduganella</taxon>
    </lineage>
</organism>
<evidence type="ECO:0000313" key="6">
    <source>
        <dbReference type="Proteomes" id="UP000584325"/>
    </source>
</evidence>
<evidence type="ECO:0000313" key="4">
    <source>
        <dbReference type="EMBL" id="QCP10673.1"/>
    </source>
</evidence>
<dbReference type="AlphaFoldDB" id="A0A4P8HLS8"/>
<dbReference type="Proteomes" id="UP000584325">
    <property type="component" value="Unassembled WGS sequence"/>
</dbReference>
<protein>
    <submittedName>
        <fullName evidence="3">Acyl-CoA synthetase (AMP-forming)/AMP-acid ligase II</fullName>
    </submittedName>
    <submittedName>
        <fullName evidence="4">Long-chain fatty acid--CoA ligase</fullName>
    </submittedName>
</protein>
<reference evidence="3 6" key="2">
    <citation type="submission" date="2020-08" db="EMBL/GenBank/DDBJ databases">
        <title>Genomic Encyclopedia of Type Strains, Phase III (KMG-III): the genomes of soil and plant-associated and newly described type strains.</title>
        <authorList>
            <person name="Whitman W."/>
        </authorList>
    </citation>
    <scope>NUCLEOTIDE SEQUENCE [LARGE SCALE GENOMIC DNA]</scope>
    <source>
        <strain evidence="3 6">CECT 7753</strain>
    </source>
</reference>
<evidence type="ECO:0000259" key="2">
    <source>
        <dbReference type="Pfam" id="PF13193"/>
    </source>
</evidence>
<dbReference type="SUPFAM" id="SSF56801">
    <property type="entry name" value="Acetyl-CoA synthetase-like"/>
    <property type="match status" value="1"/>
</dbReference>
<dbReference type="Pfam" id="PF13193">
    <property type="entry name" value="AMP-binding_C"/>
    <property type="match status" value="1"/>
</dbReference>
<dbReference type="Gene3D" id="3.40.50.12780">
    <property type="entry name" value="N-terminal domain of ligase-like"/>
    <property type="match status" value="1"/>
</dbReference>
<dbReference type="PROSITE" id="PS00455">
    <property type="entry name" value="AMP_BINDING"/>
    <property type="match status" value="1"/>
</dbReference>
<evidence type="ECO:0000313" key="3">
    <source>
        <dbReference type="EMBL" id="MBB3221530.1"/>
    </source>
</evidence>
<feature type="domain" description="AMP-dependent synthetase/ligase" evidence="1">
    <location>
        <begin position="23"/>
        <end position="368"/>
    </location>
</feature>
<reference evidence="4 5" key="1">
    <citation type="submission" date="2019-05" db="EMBL/GenBank/DDBJ databases">
        <title>Draft Genome Sequences of Six Type Strains of the Genus Massilia.</title>
        <authorList>
            <person name="Miess H."/>
            <person name="Frediansyhah A."/>
            <person name="Gross H."/>
        </authorList>
    </citation>
    <scope>NUCLEOTIDE SEQUENCE [LARGE SCALE GENOMIC DNA]</scope>
    <source>
        <strain evidence="4 5">DSMZ 26121</strain>
    </source>
</reference>
<dbReference type="Pfam" id="PF00501">
    <property type="entry name" value="AMP-binding"/>
    <property type="match status" value="1"/>
</dbReference>
<keyword evidence="5" id="KW-1185">Reference proteome</keyword>
<dbReference type="InterPro" id="IPR042099">
    <property type="entry name" value="ANL_N_sf"/>
</dbReference>
<dbReference type="Proteomes" id="UP000298763">
    <property type="component" value="Chromosome"/>
</dbReference>